<dbReference type="Proteomes" id="UP000179334">
    <property type="component" value="Unassembled WGS sequence"/>
</dbReference>
<dbReference type="Gene3D" id="3.20.20.10">
    <property type="entry name" value="Alanine racemase"/>
    <property type="match status" value="1"/>
</dbReference>
<evidence type="ECO:0000256" key="3">
    <source>
        <dbReference type="PIRSR" id="PIRSR004848-1"/>
    </source>
</evidence>
<accession>A0A1F6T0I5</accession>
<evidence type="ECO:0000259" key="5">
    <source>
        <dbReference type="Pfam" id="PF01168"/>
    </source>
</evidence>
<dbReference type="PANTHER" id="PTHR10146">
    <property type="entry name" value="PROLINE SYNTHETASE CO-TRANSCRIBED BACTERIAL HOMOLOG PROTEIN"/>
    <property type="match status" value="1"/>
</dbReference>
<dbReference type="InterPro" id="IPR029066">
    <property type="entry name" value="PLP-binding_barrel"/>
</dbReference>
<evidence type="ECO:0000313" key="6">
    <source>
        <dbReference type="EMBL" id="OGI38692.1"/>
    </source>
</evidence>
<evidence type="ECO:0000313" key="7">
    <source>
        <dbReference type="Proteomes" id="UP000179334"/>
    </source>
</evidence>
<dbReference type="HAMAP" id="MF_02087">
    <property type="entry name" value="PLP_homeostasis"/>
    <property type="match status" value="1"/>
</dbReference>
<feature type="modified residue" description="N6-(pyridoxal phosphate)lysine" evidence="2 3">
    <location>
        <position position="40"/>
    </location>
</feature>
<comment type="function">
    <text evidence="2">Pyridoxal 5'-phosphate (PLP)-binding protein, which is involved in PLP homeostasis.</text>
</comment>
<dbReference type="FunFam" id="3.20.20.10:FF:000018">
    <property type="entry name" value="Pyridoxal phosphate homeostasis protein"/>
    <property type="match status" value="1"/>
</dbReference>
<proteinExistence type="inferred from homology"/>
<dbReference type="GO" id="GO:0030170">
    <property type="term" value="F:pyridoxal phosphate binding"/>
    <property type="evidence" value="ECO:0007669"/>
    <property type="project" value="UniProtKB-UniRule"/>
</dbReference>
<protein>
    <recommendedName>
        <fullName evidence="2">Pyridoxal phosphate homeostasis protein</fullName>
        <shortName evidence="2">PLP homeostasis protein</shortName>
    </recommendedName>
</protein>
<dbReference type="EMBL" id="MFSR01000063">
    <property type="protein sequence ID" value="OGI38692.1"/>
    <property type="molecule type" value="Genomic_DNA"/>
</dbReference>
<dbReference type="Pfam" id="PF01168">
    <property type="entry name" value="Ala_racemase_N"/>
    <property type="match status" value="1"/>
</dbReference>
<name>A0A1F6T0I5_9PROT</name>
<comment type="cofactor">
    <cofactor evidence="3">
        <name>pyridoxal 5'-phosphate</name>
        <dbReference type="ChEBI" id="CHEBI:597326"/>
    </cofactor>
</comment>
<dbReference type="PROSITE" id="PS01211">
    <property type="entry name" value="UPF0001"/>
    <property type="match status" value="1"/>
</dbReference>
<dbReference type="SUPFAM" id="SSF51419">
    <property type="entry name" value="PLP-binding barrel"/>
    <property type="match status" value="1"/>
</dbReference>
<sequence>MHDLTATIARNLAQVRAEIAAAARTAGRKPEDVRLIAVSKTHPPEAVAAAIAAGQMDFGENTVQEALTKIPLYNSVTWHMIGHLQSNKAKFVPGNFAWVHSVDSLSLAQRLSRLAQGKGVVLDTLFEVNITRDTAKHGLPPEELAPVLDTLLKEGHPGLRLRGLMTIGPYPATEADSRACFARLRELRDDCRQRFGLKDFTELSMGMSGDYAAAIKEGATMVRIGTAIFGKRDYSRDRPA</sequence>
<gene>
    <name evidence="6" type="ORF">A2V91_04885</name>
</gene>
<dbReference type="AlphaFoldDB" id="A0A1F6T0I5"/>
<keyword evidence="1 2" id="KW-0663">Pyridoxal phosphate</keyword>
<dbReference type="NCBIfam" id="TIGR00044">
    <property type="entry name" value="YggS family pyridoxal phosphate-dependent enzyme"/>
    <property type="match status" value="1"/>
</dbReference>
<dbReference type="CDD" id="cd00635">
    <property type="entry name" value="PLPDE_III_YBL036c_like"/>
    <property type="match status" value="1"/>
</dbReference>
<feature type="domain" description="Alanine racemase N-terminal" evidence="5">
    <location>
        <begin position="11"/>
        <end position="232"/>
    </location>
</feature>
<evidence type="ECO:0000256" key="2">
    <source>
        <dbReference type="HAMAP-Rule" id="MF_02087"/>
    </source>
</evidence>
<comment type="caution">
    <text evidence="6">The sequence shown here is derived from an EMBL/GenBank/DDBJ whole genome shotgun (WGS) entry which is preliminary data.</text>
</comment>
<reference evidence="6 7" key="1">
    <citation type="journal article" date="2016" name="Nat. Commun.">
        <title>Thousands of microbial genomes shed light on interconnected biogeochemical processes in an aquifer system.</title>
        <authorList>
            <person name="Anantharaman K."/>
            <person name="Brown C.T."/>
            <person name="Hug L.A."/>
            <person name="Sharon I."/>
            <person name="Castelle C.J."/>
            <person name="Probst A.J."/>
            <person name="Thomas B.C."/>
            <person name="Singh A."/>
            <person name="Wilkins M.J."/>
            <person name="Karaoz U."/>
            <person name="Brodie E.L."/>
            <person name="Williams K.H."/>
            <person name="Hubbard S.S."/>
            <person name="Banfield J.F."/>
        </authorList>
    </citation>
    <scope>NUCLEOTIDE SEQUENCE [LARGE SCALE GENOMIC DNA]</scope>
</reference>
<dbReference type="PANTHER" id="PTHR10146:SF14">
    <property type="entry name" value="PYRIDOXAL PHOSPHATE HOMEOSTASIS PROTEIN"/>
    <property type="match status" value="1"/>
</dbReference>
<evidence type="ECO:0000256" key="1">
    <source>
        <dbReference type="ARBA" id="ARBA00022898"/>
    </source>
</evidence>
<dbReference type="PIRSF" id="PIRSF004848">
    <property type="entry name" value="YBL036c_PLPDEIII"/>
    <property type="match status" value="1"/>
</dbReference>
<organism evidence="6 7">
    <name type="scientific">Candidatus Muproteobacteria bacterium RBG_16_64_10</name>
    <dbReference type="NCBI Taxonomy" id="1817757"/>
    <lineage>
        <taxon>Bacteria</taxon>
        <taxon>Pseudomonadati</taxon>
        <taxon>Pseudomonadota</taxon>
        <taxon>Candidatus Muproteobacteria</taxon>
    </lineage>
</organism>
<comment type="similarity">
    <text evidence="2 4">Belongs to the pyridoxal phosphate-binding protein YggS/PROSC family.</text>
</comment>
<evidence type="ECO:0000256" key="4">
    <source>
        <dbReference type="RuleBase" id="RU004514"/>
    </source>
</evidence>
<dbReference type="InterPro" id="IPR011078">
    <property type="entry name" value="PyrdxlP_homeostasis"/>
</dbReference>
<dbReference type="InterPro" id="IPR001608">
    <property type="entry name" value="Ala_racemase_N"/>
</dbReference>